<evidence type="ECO:0000256" key="8">
    <source>
        <dbReference type="ARBA" id="ARBA00022759"/>
    </source>
</evidence>
<evidence type="ECO:0000256" key="6">
    <source>
        <dbReference type="ARBA" id="ARBA00022723"/>
    </source>
</evidence>
<dbReference type="InterPro" id="IPR047187">
    <property type="entry name" value="SF1_C_Upf1"/>
</dbReference>
<evidence type="ECO:0000256" key="1">
    <source>
        <dbReference type="ARBA" id="ARBA00001966"/>
    </source>
</evidence>
<evidence type="ECO:0000256" key="2">
    <source>
        <dbReference type="ARBA" id="ARBA00007913"/>
    </source>
</evidence>
<organism evidence="24 25">
    <name type="scientific">Pinctada imbricata</name>
    <name type="common">Atlantic pearl-oyster</name>
    <name type="synonym">Pinctada martensii</name>
    <dbReference type="NCBI Taxonomy" id="66713"/>
    <lineage>
        <taxon>Eukaryota</taxon>
        <taxon>Metazoa</taxon>
        <taxon>Spiralia</taxon>
        <taxon>Lophotrochozoa</taxon>
        <taxon>Mollusca</taxon>
        <taxon>Bivalvia</taxon>
        <taxon>Autobranchia</taxon>
        <taxon>Pteriomorphia</taxon>
        <taxon>Pterioida</taxon>
        <taxon>Pterioidea</taxon>
        <taxon>Pteriidae</taxon>
        <taxon>Pinctada</taxon>
    </lineage>
</organism>
<feature type="domain" description="DNA replication factor Dna2 N-terminal" evidence="21">
    <location>
        <begin position="53"/>
        <end position="246"/>
    </location>
</feature>
<dbReference type="InterPro" id="IPR045055">
    <property type="entry name" value="DNA2/NAM7-like"/>
</dbReference>
<evidence type="ECO:0000259" key="23">
    <source>
        <dbReference type="Pfam" id="PF13087"/>
    </source>
</evidence>
<evidence type="ECO:0000259" key="21">
    <source>
        <dbReference type="Pfam" id="PF08696"/>
    </source>
</evidence>
<evidence type="ECO:0000259" key="22">
    <source>
        <dbReference type="Pfam" id="PF13086"/>
    </source>
</evidence>
<keyword evidence="25" id="KW-1185">Reference proteome</keyword>
<keyword evidence="4 20" id="KW-0235">DNA replication</keyword>
<dbReference type="EC" id="3.6.4.12" evidence="20"/>
<comment type="function">
    <text evidence="20">Key enzyme involved in DNA replication and DNA repair. Involved in Okazaki fragments processing by cleaving long flaps that escape FEN1: flaps that are longer than 27 nucleotides are coated by replication protein A complex (RPA), leading to recruit DNA2 which cleaves the flap until it is too short to bind RPA and becomes a substrate for FEN1. Also involved in 5'-end resection of DNA during double-strand break (DSB) repair by mediating the cleavage of 5'-ssDNA.</text>
</comment>
<dbReference type="Proteomes" id="UP001186944">
    <property type="component" value="Unassembled WGS sequence"/>
</dbReference>
<dbReference type="Pfam" id="PF13087">
    <property type="entry name" value="AAA_12"/>
    <property type="match status" value="1"/>
</dbReference>
<dbReference type="GO" id="GO:0017108">
    <property type="term" value="F:5'-flap endonuclease activity"/>
    <property type="evidence" value="ECO:0007669"/>
    <property type="project" value="UniProtKB-UniRule"/>
</dbReference>
<dbReference type="InterPro" id="IPR041677">
    <property type="entry name" value="DNA2/NAM7_AAA_11"/>
</dbReference>
<dbReference type="InterPro" id="IPR026851">
    <property type="entry name" value="Dna2/JHS1_DEXXQ-box"/>
</dbReference>
<evidence type="ECO:0000256" key="11">
    <source>
        <dbReference type="ARBA" id="ARBA00022806"/>
    </source>
</evidence>
<gene>
    <name evidence="24" type="ORF">FSP39_008260</name>
</gene>
<keyword evidence="6 20" id="KW-0479">Metal-binding</keyword>
<dbReference type="CDD" id="cd18041">
    <property type="entry name" value="DEXXQc_DNA2"/>
    <property type="match status" value="1"/>
</dbReference>
<evidence type="ECO:0000313" key="25">
    <source>
        <dbReference type="Proteomes" id="UP001186944"/>
    </source>
</evidence>
<dbReference type="Pfam" id="PF13086">
    <property type="entry name" value="AAA_11"/>
    <property type="match status" value="2"/>
</dbReference>
<evidence type="ECO:0000256" key="18">
    <source>
        <dbReference type="ARBA" id="ARBA00023268"/>
    </source>
</evidence>
<keyword evidence="11 20" id="KW-0347">Helicase</keyword>
<dbReference type="PANTHER" id="PTHR10887">
    <property type="entry name" value="DNA2/NAM7 HELICASE FAMILY"/>
    <property type="match status" value="1"/>
</dbReference>
<evidence type="ECO:0000256" key="9">
    <source>
        <dbReference type="ARBA" id="ARBA00022763"/>
    </source>
</evidence>
<sequence length="1009" mass="114195">MNDTHGSGILVNRSIVLSFPRRLSQQTLKQELRNYYVKNLRDHRLEFQLKDYNSGERRTCILGGFWSDTHVFEGDIVHILANFDEGGVCNITDKEGLIIVNPDLLLSGTTVVSSVFCMRKLGIDKGNVQMLYGSIIHQVFQQVLRKQIFEEDKILKEAEETVKQLKFLHDMYGSNVIESEVLEEIKKYIPPLQKWLQQYTTIGKNILGAQRKADSDIAILKVKDIEENIWSPRYGVKGKIDLTVEVKIRKKNIIEHKTVPLELKTGRATFSMEHKGQVTLYSMMSSDRREDPGQGLLLYLKEPDMKVISADHLNKRGLLQLRNEMAYYLSRQVLKSCEMGSNSYTLGRLPEPINNPRACSKCPQLLNCSLYQKAIEQRDHSPSHTMATLVPQTLAHLTQDHLDYFTHWCLLLDLEMKSGLKHGGLKDIWCKSGKEREDLGEAISGLTLDNSQLIEEDSEQIFIKFHRERSLSSCGLGKHDYVIVSSENTSHIAVCMGTITEITDTDIVLLTERETLPRLRELSNAVYRIDKYDGYNTSSILYCNLSNILQDQPNCCRLRELIIGKRKPEFVNKMSKGEIEKVKSVFKPLNKPQKTAILKVLMAKDYVLIKGYPGTGKTSTIVSLVRVLETLGKSVLLTSYTHSAVDNILLKLKKVGVSFLRLGKVSKVHADIQPYTAERQAQGLTSVGELREFYNSQKIVATSSLGINHPLFTHRRFDVCIIDEASQILQPASIGPLFSADKFVLVGDPKQLPPVIQSKEARDLGMDESLFVRLDTGSATFELNLQYRMNKDIMYLSNTLVYNGALRCGSDEVANHRLIFPDPQCVAKVLDEEPWLAPVLGVEPYKAAVFINTEHIQAHEERDRAGLIKNVTESRLVCSITQSCVKCGIEQSDIGVIAPYRHQVALIKNDLRNFQDVEVNTVDQYQGRDKDVIIISFTRSFSNSNEAESKSGQLLKDVRRLNVAITRAKKKLIMIGDICTLQQYGPLKQIIDMMGDMQAVSFYKVVVLE</sequence>
<comment type="catalytic activity">
    <reaction evidence="19 20">
        <text>ATP + H2O = ADP + phosphate + H(+)</text>
        <dbReference type="Rhea" id="RHEA:13065"/>
        <dbReference type="ChEBI" id="CHEBI:15377"/>
        <dbReference type="ChEBI" id="CHEBI:15378"/>
        <dbReference type="ChEBI" id="CHEBI:30616"/>
        <dbReference type="ChEBI" id="CHEBI:43474"/>
        <dbReference type="ChEBI" id="CHEBI:456216"/>
        <dbReference type="EC" id="3.6.4.12"/>
    </reaction>
</comment>
<comment type="similarity">
    <text evidence="2 20">Belongs to the DNA2/NAM7 helicase family.</text>
</comment>
<feature type="domain" description="DNA2/NAM7 helicase-like C-terminal" evidence="23">
    <location>
        <begin position="766"/>
        <end position="977"/>
    </location>
</feature>
<keyword evidence="18 20" id="KW-0511">Multifunctional enzyme</keyword>
<evidence type="ECO:0000256" key="13">
    <source>
        <dbReference type="ARBA" id="ARBA00023004"/>
    </source>
</evidence>
<dbReference type="GO" id="GO:0005694">
    <property type="term" value="C:chromosome"/>
    <property type="evidence" value="ECO:0007669"/>
    <property type="project" value="UniProtKB-SubCell"/>
</dbReference>
<keyword evidence="14 20" id="KW-0411">Iron-sulfur</keyword>
<keyword evidence="13 20" id="KW-0408">Iron</keyword>
<dbReference type="Gene3D" id="3.40.50.300">
    <property type="entry name" value="P-loop containing nucleotide triphosphate hydrolases"/>
    <property type="match status" value="3"/>
</dbReference>
<evidence type="ECO:0000256" key="15">
    <source>
        <dbReference type="ARBA" id="ARBA00023125"/>
    </source>
</evidence>
<dbReference type="AlphaFoldDB" id="A0AA88XN09"/>
<dbReference type="GO" id="GO:0003677">
    <property type="term" value="F:DNA binding"/>
    <property type="evidence" value="ECO:0007669"/>
    <property type="project" value="UniProtKB-UniRule"/>
</dbReference>
<comment type="subcellular location">
    <subcellularLocation>
        <location evidence="20">Nucleus</location>
    </subcellularLocation>
    <subcellularLocation>
        <location evidence="20">Chromosome</location>
    </subcellularLocation>
</comment>
<protein>
    <recommendedName>
        <fullName evidence="20">DNA replication ATP-dependent helicase/nuclease</fullName>
        <ecNumber evidence="20">3.1.-.-</ecNumber>
        <ecNumber evidence="20">3.6.4.12</ecNumber>
    </recommendedName>
</protein>
<reference evidence="24" key="1">
    <citation type="submission" date="2019-08" db="EMBL/GenBank/DDBJ databases">
        <title>The improved chromosome-level genome for the pearl oyster Pinctada fucata martensii using PacBio sequencing and Hi-C.</title>
        <authorList>
            <person name="Zheng Z."/>
        </authorList>
    </citation>
    <scope>NUCLEOTIDE SEQUENCE</scope>
    <source>
        <strain evidence="24">ZZ-2019</strain>
        <tissue evidence="24">Adductor muscle</tissue>
    </source>
</reference>
<dbReference type="SUPFAM" id="SSF52540">
    <property type="entry name" value="P-loop containing nucleoside triphosphate hydrolases"/>
    <property type="match status" value="1"/>
</dbReference>
<dbReference type="GO" id="GO:0006281">
    <property type="term" value="P:DNA repair"/>
    <property type="evidence" value="ECO:0007669"/>
    <property type="project" value="UniProtKB-KW"/>
</dbReference>
<dbReference type="Pfam" id="PF08696">
    <property type="entry name" value="Dna2"/>
    <property type="match status" value="1"/>
</dbReference>
<dbReference type="GO" id="GO:0046872">
    <property type="term" value="F:metal ion binding"/>
    <property type="evidence" value="ECO:0007669"/>
    <property type="project" value="UniProtKB-UniRule"/>
</dbReference>
<dbReference type="InterPro" id="IPR014808">
    <property type="entry name" value="DNA_replication_fac_Dna2_N"/>
</dbReference>
<proteinExistence type="inferred from homology"/>
<keyword evidence="5 20" id="KW-0540">Nuclease</keyword>
<keyword evidence="12 20" id="KW-0067">ATP-binding</keyword>
<dbReference type="InterPro" id="IPR041679">
    <property type="entry name" value="DNA2/NAM7-like_C"/>
</dbReference>
<evidence type="ECO:0000256" key="17">
    <source>
        <dbReference type="ARBA" id="ARBA00023242"/>
    </source>
</evidence>
<dbReference type="EC" id="3.1.-.-" evidence="20"/>
<feature type="domain" description="DNA2/NAM7 helicase helicase" evidence="22">
    <location>
        <begin position="589"/>
        <end position="683"/>
    </location>
</feature>
<evidence type="ECO:0000256" key="4">
    <source>
        <dbReference type="ARBA" id="ARBA00022705"/>
    </source>
</evidence>
<evidence type="ECO:0000256" key="19">
    <source>
        <dbReference type="ARBA" id="ARBA00047995"/>
    </source>
</evidence>
<evidence type="ECO:0000256" key="20">
    <source>
        <dbReference type="RuleBase" id="RU367041"/>
    </source>
</evidence>
<dbReference type="InterPro" id="IPR011604">
    <property type="entry name" value="PDDEXK-like_dom_sf"/>
</dbReference>
<dbReference type="InterPro" id="IPR027417">
    <property type="entry name" value="P-loop_NTPase"/>
</dbReference>
<evidence type="ECO:0000256" key="7">
    <source>
        <dbReference type="ARBA" id="ARBA00022741"/>
    </source>
</evidence>
<keyword evidence="20" id="KW-0158">Chromosome</keyword>
<comment type="cofactor">
    <cofactor evidence="1">
        <name>[4Fe-4S] cluster</name>
        <dbReference type="ChEBI" id="CHEBI:49883"/>
    </cofactor>
</comment>
<dbReference type="GO" id="GO:0071932">
    <property type="term" value="P:replication fork reversal"/>
    <property type="evidence" value="ECO:0007669"/>
    <property type="project" value="TreeGrafter"/>
</dbReference>
<evidence type="ECO:0000256" key="5">
    <source>
        <dbReference type="ARBA" id="ARBA00022722"/>
    </source>
</evidence>
<dbReference type="Gene3D" id="3.90.320.10">
    <property type="match status" value="1"/>
</dbReference>
<dbReference type="FunFam" id="3.40.50.300:FF:000789">
    <property type="entry name" value="DNA replication ATP-dependent helicase/nuclease DNA2"/>
    <property type="match status" value="1"/>
</dbReference>
<dbReference type="CDD" id="cd22318">
    <property type="entry name" value="DNA2_N-like"/>
    <property type="match status" value="1"/>
</dbReference>
<name>A0AA88XN09_PINIB</name>
<keyword evidence="10 20" id="KW-0378">Hydrolase</keyword>
<evidence type="ECO:0000256" key="14">
    <source>
        <dbReference type="ARBA" id="ARBA00023014"/>
    </source>
</evidence>
<dbReference type="GO" id="GO:0005737">
    <property type="term" value="C:cytoplasm"/>
    <property type="evidence" value="ECO:0007669"/>
    <property type="project" value="TreeGrafter"/>
</dbReference>
<accession>A0AA88XN09</accession>
<keyword evidence="9 20" id="KW-0227">DNA damage</keyword>
<keyword evidence="7 20" id="KW-0547">Nucleotide-binding</keyword>
<comment type="caution">
    <text evidence="24">The sequence shown here is derived from an EMBL/GenBank/DDBJ whole genome shotgun (WGS) entry which is preliminary data.</text>
</comment>
<keyword evidence="16 20" id="KW-0234">DNA repair</keyword>
<evidence type="ECO:0000256" key="10">
    <source>
        <dbReference type="ARBA" id="ARBA00022801"/>
    </source>
</evidence>
<dbReference type="PANTHER" id="PTHR10887:SF433">
    <property type="entry name" value="DNA REPLICATION ATP-DEPENDENT HELICASE_NUCLEASE DNA2"/>
    <property type="match status" value="1"/>
</dbReference>
<dbReference type="GO" id="GO:0033567">
    <property type="term" value="P:DNA replication, Okazaki fragment processing"/>
    <property type="evidence" value="ECO:0007669"/>
    <property type="project" value="UniProtKB-UniRule"/>
</dbReference>
<evidence type="ECO:0000313" key="24">
    <source>
        <dbReference type="EMBL" id="KAK3084107.1"/>
    </source>
</evidence>
<evidence type="ECO:0000256" key="16">
    <source>
        <dbReference type="ARBA" id="ARBA00023204"/>
    </source>
</evidence>
<keyword evidence="17 20" id="KW-0539">Nucleus</keyword>
<feature type="domain" description="DNA2/NAM7 helicase helicase" evidence="22">
    <location>
        <begin position="691"/>
        <end position="759"/>
    </location>
</feature>
<evidence type="ECO:0000256" key="3">
    <source>
        <dbReference type="ARBA" id="ARBA00022485"/>
    </source>
</evidence>
<dbReference type="GO" id="GO:0051539">
    <property type="term" value="F:4 iron, 4 sulfur cluster binding"/>
    <property type="evidence" value="ECO:0007669"/>
    <property type="project" value="UniProtKB-UniRule"/>
</dbReference>
<dbReference type="GO" id="GO:0005634">
    <property type="term" value="C:nucleus"/>
    <property type="evidence" value="ECO:0007669"/>
    <property type="project" value="UniProtKB-SubCell"/>
</dbReference>
<keyword evidence="15 20" id="KW-0238">DNA-binding</keyword>
<dbReference type="GO" id="GO:0005524">
    <property type="term" value="F:ATP binding"/>
    <property type="evidence" value="ECO:0007669"/>
    <property type="project" value="UniProtKB-UniRule"/>
</dbReference>
<keyword evidence="3 20" id="KW-0004">4Fe-4S</keyword>
<dbReference type="GO" id="GO:0017116">
    <property type="term" value="F:single-stranded DNA helicase activity"/>
    <property type="evidence" value="ECO:0007669"/>
    <property type="project" value="UniProtKB-UniRule"/>
</dbReference>
<dbReference type="EMBL" id="VSWD01000013">
    <property type="protein sequence ID" value="KAK3084107.1"/>
    <property type="molecule type" value="Genomic_DNA"/>
</dbReference>
<dbReference type="CDD" id="cd18808">
    <property type="entry name" value="SF1_C_Upf1"/>
    <property type="match status" value="1"/>
</dbReference>
<evidence type="ECO:0000256" key="12">
    <source>
        <dbReference type="ARBA" id="ARBA00022840"/>
    </source>
</evidence>
<keyword evidence="8" id="KW-0255">Endonuclease</keyword>
<dbReference type="FunFam" id="3.40.50.300:FF:001170">
    <property type="entry name" value="DNA replication helicase Dna2"/>
    <property type="match status" value="1"/>
</dbReference>